<proteinExistence type="predicted"/>
<evidence type="ECO:0000259" key="1">
    <source>
        <dbReference type="Pfam" id="PF01979"/>
    </source>
</evidence>
<dbReference type="CDD" id="cd01309">
    <property type="entry name" value="Met_dep_hydrolase_C"/>
    <property type="match status" value="1"/>
</dbReference>
<comment type="caution">
    <text evidence="2">The sequence shown here is derived from an EMBL/GenBank/DDBJ whole genome shotgun (WGS) entry which is preliminary data.</text>
</comment>
<accession>A0ABV5SD93</accession>
<reference evidence="2 3" key="1">
    <citation type="submission" date="2024-09" db="EMBL/GenBank/DDBJ databases">
        <authorList>
            <person name="Sun Q."/>
            <person name="Mori K."/>
        </authorList>
    </citation>
    <scope>NUCLEOTIDE SEQUENCE [LARGE SCALE GENOMIC DNA]</scope>
    <source>
        <strain evidence="2 3">JCM 3143</strain>
    </source>
</reference>
<dbReference type="Proteomes" id="UP001589532">
    <property type="component" value="Unassembled WGS sequence"/>
</dbReference>
<gene>
    <name evidence="2" type="ORF">ACFFSA_41550</name>
</gene>
<feature type="domain" description="Amidohydrolase-related" evidence="1">
    <location>
        <begin position="52"/>
        <end position="360"/>
    </location>
</feature>
<dbReference type="SUPFAM" id="SSF51556">
    <property type="entry name" value="Metallo-dependent hydrolases"/>
    <property type="match status" value="1"/>
</dbReference>
<dbReference type="EMBL" id="JBHMBW010000062">
    <property type="protein sequence ID" value="MFB9629597.1"/>
    <property type="molecule type" value="Genomic_DNA"/>
</dbReference>
<dbReference type="Gene3D" id="3.20.20.140">
    <property type="entry name" value="Metal-dependent hydrolases"/>
    <property type="match status" value="1"/>
</dbReference>
<dbReference type="InterPro" id="IPR032466">
    <property type="entry name" value="Metal_Hydrolase"/>
</dbReference>
<organism evidence="2 3">
    <name type="scientific">Nonomuraea helvata</name>
    <dbReference type="NCBI Taxonomy" id="37484"/>
    <lineage>
        <taxon>Bacteria</taxon>
        <taxon>Bacillati</taxon>
        <taxon>Actinomycetota</taxon>
        <taxon>Actinomycetes</taxon>
        <taxon>Streptosporangiales</taxon>
        <taxon>Streptosporangiaceae</taxon>
        <taxon>Nonomuraea</taxon>
    </lineage>
</organism>
<dbReference type="SUPFAM" id="SSF51338">
    <property type="entry name" value="Composite domain of metallo-dependent hydrolases"/>
    <property type="match status" value="1"/>
</dbReference>
<dbReference type="RefSeq" id="WP_344990047.1">
    <property type="nucleotide sequence ID" value="NZ_BAAAXV010000005.1"/>
</dbReference>
<keyword evidence="3" id="KW-1185">Reference proteome</keyword>
<dbReference type="InterPro" id="IPR006680">
    <property type="entry name" value="Amidohydro-rel"/>
</dbReference>
<evidence type="ECO:0000313" key="2">
    <source>
        <dbReference type="EMBL" id="MFB9629597.1"/>
    </source>
</evidence>
<evidence type="ECO:0000313" key="3">
    <source>
        <dbReference type="Proteomes" id="UP001589532"/>
    </source>
</evidence>
<dbReference type="InterPro" id="IPR011059">
    <property type="entry name" value="Metal-dep_hydrolase_composite"/>
</dbReference>
<name>A0ABV5SD93_9ACTN</name>
<dbReference type="Pfam" id="PF01979">
    <property type="entry name" value="Amidohydro_1"/>
    <property type="match status" value="1"/>
</dbReference>
<dbReference type="Gene3D" id="2.30.40.10">
    <property type="entry name" value="Urease, subunit C, domain 1"/>
    <property type="match status" value="1"/>
</dbReference>
<protein>
    <submittedName>
        <fullName evidence="2">Amidohydrolase</fullName>
    </submittedName>
</protein>
<dbReference type="PANTHER" id="PTHR43135">
    <property type="entry name" value="ALPHA-D-RIBOSE 1-METHYLPHOSPHONATE 5-TRIPHOSPHATE DIPHOSPHATASE"/>
    <property type="match status" value="1"/>
</dbReference>
<sequence length="379" mass="40222">MNVAFTGGYVVPVDGDPVEGGTVLIRNGKIVAVGARIPVPDDVQVVDAAGLWVLPGFVEAHSHLGIDEEGEGWSGDDLNEATEPNGARLRALDAVNPADPGFTDALSGGVTTAAVLPGSANPIGGQAVALKCHGRTVDDMVLREPVAVKSALGENPKRVHGNHGRLPSTRQGTAAVIRDALTRARDYRARRPQESDPTLEVLARVLDGELPWWQHAHRADDIGTALRLADEFGHRLVVHHGTEAHLLADLLAERQIPVVSGPLTTGRGKPELRNRTPRSPALLAAAGVTLALTTDHNSVPIQYLVHQATIAVKEGLDRRTALRSITATPAALLGLGDRVGALRPGLDGDVVLWSGDPLDTMSRAVRVHIDGREVYRYVD</sequence>
<dbReference type="PANTHER" id="PTHR43135:SF3">
    <property type="entry name" value="ALPHA-D-RIBOSE 1-METHYLPHOSPHONATE 5-TRIPHOSPHATE DIPHOSPHATASE"/>
    <property type="match status" value="1"/>
</dbReference>
<dbReference type="InterPro" id="IPR051781">
    <property type="entry name" value="Metallo-dep_Hydrolase"/>
</dbReference>